<dbReference type="SUPFAM" id="SSF54001">
    <property type="entry name" value="Cysteine proteinases"/>
    <property type="match status" value="1"/>
</dbReference>
<evidence type="ECO:0000256" key="4">
    <source>
        <dbReference type="ARBA" id="ARBA00022807"/>
    </source>
</evidence>
<dbReference type="InParanoid" id="A0A0V0QX53"/>
<feature type="active site" evidence="5 6">
    <location>
        <position position="154"/>
    </location>
</feature>
<evidence type="ECO:0000259" key="9">
    <source>
        <dbReference type="PROSITE" id="PS50203"/>
    </source>
</evidence>
<dbReference type="PROSITE" id="PS50203">
    <property type="entry name" value="CALPAIN_CAT"/>
    <property type="match status" value="1"/>
</dbReference>
<feature type="active site" evidence="5 6">
    <location>
        <position position="338"/>
    </location>
</feature>
<evidence type="ECO:0000256" key="1">
    <source>
        <dbReference type="ARBA" id="ARBA00007623"/>
    </source>
</evidence>
<evidence type="ECO:0000256" key="6">
    <source>
        <dbReference type="PROSITE-ProRule" id="PRU00239"/>
    </source>
</evidence>
<feature type="compositionally biased region" description="Low complexity" evidence="8">
    <location>
        <begin position="788"/>
        <end position="803"/>
    </location>
</feature>
<organism evidence="10 11">
    <name type="scientific">Pseudocohnilembus persalinus</name>
    <name type="common">Ciliate</name>
    <dbReference type="NCBI Taxonomy" id="266149"/>
    <lineage>
        <taxon>Eukaryota</taxon>
        <taxon>Sar</taxon>
        <taxon>Alveolata</taxon>
        <taxon>Ciliophora</taxon>
        <taxon>Intramacronucleata</taxon>
        <taxon>Oligohymenophorea</taxon>
        <taxon>Scuticociliatia</taxon>
        <taxon>Philasterida</taxon>
        <taxon>Pseudocohnilembidae</taxon>
        <taxon>Pseudocohnilembus</taxon>
    </lineage>
</organism>
<keyword evidence="7" id="KW-0175">Coiled coil</keyword>
<keyword evidence="4 6" id="KW-0788">Thiol protease</keyword>
<dbReference type="Pfam" id="PF00648">
    <property type="entry name" value="Peptidase_C2"/>
    <property type="match status" value="1"/>
</dbReference>
<accession>A0A0V0QX53</accession>
<dbReference type="OrthoDB" id="268518at2759"/>
<dbReference type="CDD" id="cd00044">
    <property type="entry name" value="CysPc"/>
    <property type="match status" value="1"/>
</dbReference>
<feature type="active site" evidence="5 6">
    <location>
        <position position="315"/>
    </location>
</feature>
<reference evidence="10 11" key="1">
    <citation type="journal article" date="2015" name="Sci. Rep.">
        <title>Genome of the facultative scuticociliatosis pathogen Pseudocohnilembus persalinus provides insight into its virulence through horizontal gene transfer.</title>
        <authorList>
            <person name="Xiong J."/>
            <person name="Wang G."/>
            <person name="Cheng J."/>
            <person name="Tian M."/>
            <person name="Pan X."/>
            <person name="Warren A."/>
            <person name="Jiang C."/>
            <person name="Yuan D."/>
            <person name="Miao W."/>
        </authorList>
    </citation>
    <scope>NUCLEOTIDE SEQUENCE [LARGE SCALE GENOMIC DNA]</scope>
    <source>
        <strain evidence="10">36N120E</strain>
    </source>
</reference>
<evidence type="ECO:0000256" key="3">
    <source>
        <dbReference type="ARBA" id="ARBA00022801"/>
    </source>
</evidence>
<proteinExistence type="inferred from homology"/>
<evidence type="ECO:0000313" key="10">
    <source>
        <dbReference type="EMBL" id="KRX06827.1"/>
    </source>
</evidence>
<evidence type="ECO:0000256" key="2">
    <source>
        <dbReference type="ARBA" id="ARBA00022670"/>
    </source>
</evidence>
<keyword evidence="2 6" id="KW-0645">Protease</keyword>
<gene>
    <name evidence="10" type="ORF">PPERSA_11472</name>
</gene>
<dbReference type="SMART" id="SM00230">
    <property type="entry name" value="CysPc"/>
    <property type="match status" value="1"/>
</dbReference>
<feature type="coiled-coil region" evidence="7">
    <location>
        <begin position="33"/>
        <end position="60"/>
    </location>
</feature>
<dbReference type="PRINTS" id="PR00704">
    <property type="entry name" value="CALPAIN"/>
</dbReference>
<evidence type="ECO:0000256" key="8">
    <source>
        <dbReference type="SAM" id="MobiDB-lite"/>
    </source>
</evidence>
<dbReference type="GO" id="GO:0004198">
    <property type="term" value="F:calcium-dependent cysteine-type endopeptidase activity"/>
    <property type="evidence" value="ECO:0007669"/>
    <property type="project" value="InterPro"/>
</dbReference>
<feature type="domain" description="Calpain catalytic" evidence="9">
    <location>
        <begin position="93"/>
        <end position="394"/>
    </location>
</feature>
<name>A0A0V0QX53_PSEPJ</name>
<evidence type="ECO:0000256" key="5">
    <source>
        <dbReference type="PIRSR" id="PIRSR622684-1"/>
    </source>
</evidence>
<dbReference type="AlphaFoldDB" id="A0A0V0QX53"/>
<dbReference type="Proteomes" id="UP000054937">
    <property type="component" value="Unassembled WGS sequence"/>
</dbReference>
<dbReference type="PANTHER" id="PTHR10183:SF379">
    <property type="entry name" value="CALPAIN-5"/>
    <property type="match status" value="1"/>
</dbReference>
<dbReference type="Gene3D" id="3.90.70.10">
    <property type="entry name" value="Cysteine proteinases"/>
    <property type="match status" value="1"/>
</dbReference>
<dbReference type="EMBL" id="LDAU01000091">
    <property type="protein sequence ID" value="KRX06827.1"/>
    <property type="molecule type" value="Genomic_DNA"/>
</dbReference>
<protein>
    <recommendedName>
        <fullName evidence="9">Calpain catalytic domain-containing protein</fullName>
    </recommendedName>
</protein>
<dbReference type="GO" id="GO:0006508">
    <property type="term" value="P:proteolysis"/>
    <property type="evidence" value="ECO:0007669"/>
    <property type="project" value="UniProtKB-KW"/>
</dbReference>
<dbReference type="InterPro" id="IPR001300">
    <property type="entry name" value="Peptidase_C2_calpain_cat"/>
</dbReference>
<evidence type="ECO:0000313" key="11">
    <source>
        <dbReference type="Proteomes" id="UP000054937"/>
    </source>
</evidence>
<dbReference type="InterPro" id="IPR038765">
    <property type="entry name" value="Papain-like_cys_pep_sf"/>
</dbReference>
<feature type="region of interest" description="Disordered" evidence="8">
    <location>
        <begin position="779"/>
        <end position="803"/>
    </location>
</feature>
<evidence type="ECO:0000256" key="7">
    <source>
        <dbReference type="SAM" id="Coils"/>
    </source>
</evidence>
<dbReference type="OMA" id="LCINGEW"/>
<comment type="similarity">
    <text evidence="1">Belongs to the peptidase C2 family.</text>
</comment>
<sequence>MGCCQSDQTKQQNKELTFTDFQRFQLNSTQNKIVNLAQGKSKLKKNIQNLKSEYKQNQVEYDPYDISTLLNYKNVSNLYEQTYQQLMEKQINIFIDEDFPHTKQSISKHQMPEAEQYEWLPAKQCVDLLNQQEMQIFTGGIDPKDIKQGALGDCYFLSSLSSLAEKPGIIKRLFKTKLVNEHGLYSIWLCINGEWKEILLDQYFPCYQNKPVFSNSVNEELWVLLLEKAYAKAFGGYDKIEAGFTGEAIRDLTGAPYEYIFTEEGEDKVWEFIKWNDQNGHILTAGSQQQERLGSQDDVIGRREQDMGLGVVTGHAYSILDHRIVYCPKEVRLVQLRNPWGKYEWKGDWSDKSDMWTPELKEQLGVTDEDDGIFWMDIRDVCIQFSDITANFLKENIDENKFEYSFLKLNFPENQSRALVEFNVLDEGTQGYIQISQKDSRFYNCEPYLKYEYSTIKLIIAKSDFSYFVGDKINFAERDMYIYNDLPVGKYYAFIEVDWSDNCQLADFLVISAYTSNPVEFQEYQLLDPTDTQILDKIMLSKPAQNEDDIKYLDNQNIKIYSNEVAGYLTFNYYNMSQDKTLKEEVEMNNLEFLEIQTPYNNSYKYEVIVEPKQSKIVKYKIDLSEWGYYNYSMRVYNSFIPNQKDLINQIITNAQNIEKRQNLQGEEIDVSVYSYIDQEGLILYYKNMNEDQVFYEKLYLQLSNLKLDDPTLQQRDDQNNIFIEILIDPNGEKLIKLKPIDQEQDIAISQAYDCALYPNNQRPILFNQNQINTNKEIQHEQDEPQKQENLNTSNNNNNNNDYQQNQQVQYEYQYENEYIQNQDDNQNNQMQFQQYIQDENDENQNQEFPNFVIMNQQQ</sequence>
<dbReference type="PANTHER" id="PTHR10183">
    <property type="entry name" value="CALPAIN"/>
    <property type="match status" value="1"/>
</dbReference>
<keyword evidence="11" id="KW-1185">Reference proteome</keyword>
<keyword evidence="3 6" id="KW-0378">Hydrolase</keyword>
<dbReference type="InterPro" id="IPR022684">
    <property type="entry name" value="Calpain_cysteine_protease"/>
</dbReference>
<comment type="caution">
    <text evidence="10">The sequence shown here is derived from an EMBL/GenBank/DDBJ whole genome shotgun (WGS) entry which is preliminary data.</text>
</comment>